<dbReference type="InterPro" id="IPR029058">
    <property type="entry name" value="AB_hydrolase_fold"/>
</dbReference>
<dbReference type="AlphaFoldDB" id="A0A518CY47"/>
<dbReference type="EMBL" id="CP036290">
    <property type="protein sequence ID" value="QDU84153.1"/>
    <property type="molecule type" value="Genomic_DNA"/>
</dbReference>
<dbReference type="PANTHER" id="PTHR43248">
    <property type="entry name" value="2-SUCCINYL-6-HYDROXY-2,4-CYCLOHEXADIENE-1-CARBOXYLATE SYNTHASE"/>
    <property type="match status" value="1"/>
</dbReference>
<evidence type="ECO:0000313" key="5">
    <source>
        <dbReference type="Proteomes" id="UP000319342"/>
    </source>
</evidence>
<feature type="domain" description="AB hydrolase-1" evidence="3">
    <location>
        <begin position="58"/>
        <end position="181"/>
    </location>
</feature>
<evidence type="ECO:0000313" key="4">
    <source>
        <dbReference type="EMBL" id="QDU84153.1"/>
    </source>
</evidence>
<dbReference type="Pfam" id="PF00561">
    <property type="entry name" value="Abhydrolase_1"/>
    <property type="match status" value="1"/>
</dbReference>
<accession>A0A518CY47</accession>
<protein>
    <submittedName>
        <fullName evidence="4">Proline iminopeptidase</fullName>
        <ecNumber evidence="4">3.4.11.5</ecNumber>
    </submittedName>
</protein>
<comment type="similarity">
    <text evidence="1">Belongs to the peptidase S33 family.</text>
</comment>
<dbReference type="InterPro" id="IPR000073">
    <property type="entry name" value="AB_hydrolase_1"/>
</dbReference>
<evidence type="ECO:0000256" key="2">
    <source>
        <dbReference type="ARBA" id="ARBA00022801"/>
    </source>
</evidence>
<dbReference type="Proteomes" id="UP000319342">
    <property type="component" value="Chromosome"/>
</dbReference>
<dbReference type="SUPFAM" id="SSF53474">
    <property type="entry name" value="alpha/beta-Hydrolases"/>
    <property type="match status" value="1"/>
</dbReference>
<evidence type="ECO:0000256" key="1">
    <source>
        <dbReference type="ARBA" id="ARBA00010088"/>
    </source>
</evidence>
<keyword evidence="5" id="KW-1185">Reference proteome</keyword>
<dbReference type="Gene3D" id="3.40.50.1820">
    <property type="entry name" value="alpha/beta hydrolase"/>
    <property type="match status" value="1"/>
</dbReference>
<dbReference type="GO" id="GO:0006508">
    <property type="term" value="P:proteolysis"/>
    <property type="evidence" value="ECO:0007669"/>
    <property type="project" value="InterPro"/>
</dbReference>
<dbReference type="PANTHER" id="PTHR43248:SF2">
    <property type="entry name" value="PROLYL AMINOPEPTIDASE"/>
    <property type="match status" value="1"/>
</dbReference>
<keyword evidence="4" id="KW-0031">Aminopeptidase</keyword>
<reference evidence="4 5" key="1">
    <citation type="submission" date="2019-02" db="EMBL/GenBank/DDBJ databases">
        <title>Deep-cultivation of Planctomycetes and their phenomic and genomic characterization uncovers novel biology.</title>
        <authorList>
            <person name="Wiegand S."/>
            <person name="Jogler M."/>
            <person name="Boedeker C."/>
            <person name="Pinto D."/>
            <person name="Vollmers J."/>
            <person name="Rivas-Marin E."/>
            <person name="Kohn T."/>
            <person name="Peeters S.H."/>
            <person name="Heuer A."/>
            <person name="Rast P."/>
            <person name="Oberbeckmann S."/>
            <person name="Bunk B."/>
            <person name="Jeske O."/>
            <person name="Meyerdierks A."/>
            <person name="Storesund J.E."/>
            <person name="Kallscheuer N."/>
            <person name="Luecker S."/>
            <person name="Lage O.M."/>
            <person name="Pohl T."/>
            <person name="Merkel B.J."/>
            <person name="Hornburger P."/>
            <person name="Mueller R.-W."/>
            <person name="Bruemmer F."/>
            <person name="Labrenz M."/>
            <person name="Spormann A.M."/>
            <person name="Op den Camp H."/>
            <person name="Overmann J."/>
            <person name="Amann R."/>
            <person name="Jetten M.S.M."/>
            <person name="Mascher T."/>
            <person name="Medema M.H."/>
            <person name="Devos D.P."/>
            <person name="Kaster A.-K."/>
            <person name="Ovreas L."/>
            <person name="Rohde M."/>
            <person name="Galperin M.Y."/>
            <person name="Jogler C."/>
        </authorList>
    </citation>
    <scope>NUCLEOTIDE SEQUENCE [LARGE SCALE GENOMIC DNA]</scope>
    <source>
        <strain evidence="4 5">Pla163</strain>
    </source>
</reference>
<proteinExistence type="inferred from homology"/>
<keyword evidence="2 4" id="KW-0378">Hydrolase</keyword>
<dbReference type="RefSeq" id="WP_419186373.1">
    <property type="nucleotide sequence ID" value="NZ_CP036290.1"/>
</dbReference>
<dbReference type="PRINTS" id="PR00793">
    <property type="entry name" value="PROAMNOPTASE"/>
</dbReference>
<organism evidence="4 5">
    <name type="scientific">Rohdeia mirabilis</name>
    <dbReference type="NCBI Taxonomy" id="2528008"/>
    <lineage>
        <taxon>Bacteria</taxon>
        <taxon>Pseudomonadati</taxon>
        <taxon>Planctomycetota</taxon>
        <taxon>Planctomycetia</taxon>
        <taxon>Planctomycetia incertae sedis</taxon>
        <taxon>Rohdeia</taxon>
    </lineage>
</organism>
<evidence type="ECO:0000259" key="3">
    <source>
        <dbReference type="Pfam" id="PF00561"/>
    </source>
</evidence>
<dbReference type="GO" id="GO:0004177">
    <property type="term" value="F:aminopeptidase activity"/>
    <property type="evidence" value="ECO:0007669"/>
    <property type="project" value="UniProtKB-KW"/>
</dbReference>
<gene>
    <name evidence="4" type="primary">pip</name>
    <name evidence="4" type="ORF">Pla163_12580</name>
</gene>
<dbReference type="InterPro" id="IPR051601">
    <property type="entry name" value="Serine_prot/Carboxylest_S33"/>
</dbReference>
<keyword evidence="4" id="KW-0645">Protease</keyword>
<dbReference type="EC" id="3.4.11.5" evidence="4"/>
<sequence>MSGSRHASAVRTGATVRIGDLEVVDHRLEVPLDHEAPDGRRIDLFAREVRHAGGGGLPWLVFLQGGPGFEATRPLDAKGWIGAAATQRFRVLLVDQRGTGNSSPVESTHAPDASVLRHLRLDAIVRDCELWRHQLAGEDERWSVLGQSYGGFCAVHYLASRPEALERVLLTGGLPPLVEIDRVYERTFACMRRRSLEHYASFPGDAELVGRIAARLAAGDVRLPGGDVLSVRRFQQVGMALGQSRGSVALHWLFESAFAGAGNEPTQRFLHAVERSQSYPTNPLYAVLHEAIYSEGPATGWSAERVRAASGEHEWRAGEPLTLTAESIHPWMFEEYGALRPFAAAAEELARIDDWSPLYDRARLAANRVPVAAAVYTNDLYVDRQLSLDTAAAIGGCSVYESATHEHDGLREDGPAIFGELLARTRRVPDPSTRA</sequence>
<dbReference type="InterPro" id="IPR002410">
    <property type="entry name" value="Peptidase_S33"/>
</dbReference>
<name>A0A518CY47_9BACT</name>